<reference evidence="2" key="1">
    <citation type="journal article" date="2020" name="Stud. Mycol.">
        <title>101 Dothideomycetes genomes: a test case for predicting lifestyles and emergence of pathogens.</title>
        <authorList>
            <person name="Haridas S."/>
            <person name="Albert R."/>
            <person name="Binder M."/>
            <person name="Bloem J."/>
            <person name="Labutti K."/>
            <person name="Salamov A."/>
            <person name="Andreopoulos B."/>
            <person name="Baker S."/>
            <person name="Barry K."/>
            <person name="Bills G."/>
            <person name="Bluhm B."/>
            <person name="Cannon C."/>
            <person name="Castanera R."/>
            <person name="Culley D."/>
            <person name="Daum C."/>
            <person name="Ezra D."/>
            <person name="Gonzalez J."/>
            <person name="Henrissat B."/>
            <person name="Kuo A."/>
            <person name="Liang C."/>
            <person name="Lipzen A."/>
            <person name="Lutzoni F."/>
            <person name="Magnuson J."/>
            <person name="Mondo S."/>
            <person name="Nolan M."/>
            <person name="Ohm R."/>
            <person name="Pangilinan J."/>
            <person name="Park H.-J."/>
            <person name="Ramirez L."/>
            <person name="Alfaro M."/>
            <person name="Sun H."/>
            <person name="Tritt A."/>
            <person name="Yoshinaga Y."/>
            <person name="Zwiers L.-H."/>
            <person name="Turgeon B."/>
            <person name="Goodwin S."/>
            <person name="Spatafora J."/>
            <person name="Crous P."/>
            <person name="Grigoriev I."/>
        </authorList>
    </citation>
    <scope>NUCLEOTIDE SEQUENCE</scope>
    <source>
        <strain evidence="2">SCOH1-5</strain>
    </source>
</reference>
<feature type="signal peptide" evidence="1">
    <location>
        <begin position="1"/>
        <end position="20"/>
    </location>
</feature>
<organism evidence="2 3">
    <name type="scientific">Cercospora zeae-maydis SCOH1-5</name>
    <dbReference type="NCBI Taxonomy" id="717836"/>
    <lineage>
        <taxon>Eukaryota</taxon>
        <taxon>Fungi</taxon>
        <taxon>Dikarya</taxon>
        <taxon>Ascomycota</taxon>
        <taxon>Pezizomycotina</taxon>
        <taxon>Dothideomycetes</taxon>
        <taxon>Dothideomycetidae</taxon>
        <taxon>Mycosphaerellales</taxon>
        <taxon>Mycosphaerellaceae</taxon>
        <taxon>Cercospora</taxon>
    </lineage>
</organism>
<evidence type="ECO:0000313" key="3">
    <source>
        <dbReference type="Proteomes" id="UP000799539"/>
    </source>
</evidence>
<feature type="chain" id="PRO_5025421126" description="Ecp2 effector protein domain-containing protein" evidence="1">
    <location>
        <begin position="21"/>
        <end position="185"/>
    </location>
</feature>
<evidence type="ECO:0008006" key="4">
    <source>
        <dbReference type="Google" id="ProtNLM"/>
    </source>
</evidence>
<proteinExistence type="predicted"/>
<sequence length="185" mass="20689">MKLVDMVIGALLGASTAAAAAVSGLSPSHANNSTVVKIPIPIPRHKPWKKYKITCVEPTKSTLQTNYNDYWHTIDIFCRFLADNKIEFEYGQTFGAEDSLCNSERCLFASAKYQCKDPQKATVSWDTCIKSMQYPYWHGDRFPNLLKDHTGPCIKGDDSAVMRGASTVEPKGCWNFSSEVHEPFD</sequence>
<dbReference type="OrthoDB" id="3646974at2759"/>
<evidence type="ECO:0000313" key="2">
    <source>
        <dbReference type="EMBL" id="KAF2212733.1"/>
    </source>
</evidence>
<accession>A0A6A6FH70</accession>
<dbReference type="Proteomes" id="UP000799539">
    <property type="component" value="Unassembled WGS sequence"/>
</dbReference>
<keyword evidence="3" id="KW-1185">Reference proteome</keyword>
<evidence type="ECO:0000256" key="1">
    <source>
        <dbReference type="SAM" id="SignalP"/>
    </source>
</evidence>
<keyword evidence="1" id="KW-0732">Signal</keyword>
<dbReference type="EMBL" id="ML992672">
    <property type="protein sequence ID" value="KAF2212733.1"/>
    <property type="molecule type" value="Genomic_DNA"/>
</dbReference>
<name>A0A6A6FH70_9PEZI</name>
<protein>
    <recommendedName>
        <fullName evidence="4">Ecp2 effector protein domain-containing protein</fullName>
    </recommendedName>
</protein>
<gene>
    <name evidence="2" type="ORF">CERZMDRAFT_97229</name>
</gene>
<dbReference type="AlphaFoldDB" id="A0A6A6FH70"/>